<evidence type="ECO:0000256" key="6">
    <source>
        <dbReference type="ARBA" id="ARBA00023136"/>
    </source>
</evidence>
<comment type="caution">
    <text evidence="9">The sequence shown here is derived from an EMBL/GenBank/DDBJ whole genome shotgun (WGS) entry which is preliminary data.</text>
</comment>
<dbReference type="PROSITE" id="PS50097">
    <property type="entry name" value="BTB"/>
    <property type="match status" value="1"/>
</dbReference>
<feature type="transmembrane region" description="Helical" evidence="7">
    <location>
        <begin position="242"/>
        <end position="264"/>
    </location>
</feature>
<feature type="transmembrane region" description="Helical" evidence="7">
    <location>
        <begin position="454"/>
        <end position="480"/>
    </location>
</feature>
<dbReference type="AlphaFoldDB" id="A0A8H5EBK5"/>
<feature type="transmembrane region" description="Helical" evidence="7">
    <location>
        <begin position="500"/>
        <end position="524"/>
    </location>
</feature>
<feature type="transmembrane region" description="Helical" evidence="7">
    <location>
        <begin position="544"/>
        <end position="560"/>
    </location>
</feature>
<evidence type="ECO:0000256" key="2">
    <source>
        <dbReference type="ARBA" id="ARBA00022448"/>
    </source>
</evidence>
<feature type="transmembrane region" description="Helical" evidence="7">
    <location>
        <begin position="383"/>
        <end position="408"/>
    </location>
</feature>
<keyword evidence="3 7" id="KW-0812">Transmembrane</keyword>
<feature type="transmembrane region" description="Helical" evidence="7">
    <location>
        <begin position="215"/>
        <end position="236"/>
    </location>
</feature>
<dbReference type="PANTHER" id="PTHR43341:SF1">
    <property type="entry name" value="GENERAL AMINO-ACID PERMEASE GAP1"/>
    <property type="match status" value="1"/>
</dbReference>
<proteinExistence type="predicted"/>
<dbReference type="InterPro" id="IPR013094">
    <property type="entry name" value="AB_hydrolase_3"/>
</dbReference>
<organism evidence="9 10">
    <name type="scientific">Fusarium anthophilum</name>
    <dbReference type="NCBI Taxonomy" id="48485"/>
    <lineage>
        <taxon>Eukaryota</taxon>
        <taxon>Fungi</taxon>
        <taxon>Dikarya</taxon>
        <taxon>Ascomycota</taxon>
        <taxon>Pezizomycotina</taxon>
        <taxon>Sordariomycetes</taxon>
        <taxon>Hypocreomycetidae</taxon>
        <taxon>Hypocreales</taxon>
        <taxon>Nectriaceae</taxon>
        <taxon>Fusarium</taxon>
        <taxon>Fusarium fujikuroi species complex</taxon>
    </lineage>
</organism>
<evidence type="ECO:0000313" key="9">
    <source>
        <dbReference type="EMBL" id="KAF5253942.1"/>
    </source>
</evidence>
<reference evidence="9 10" key="1">
    <citation type="journal article" date="2020" name="BMC Genomics">
        <title>Correction to: Identification and distribution of gene clusters required for synthesis of sphingolipid metabolism inhibitors in diverse species of the filamentous fungus Fusarium.</title>
        <authorList>
            <person name="Kim H.S."/>
            <person name="Lohmar J.M."/>
            <person name="Busman M."/>
            <person name="Brown D.W."/>
            <person name="Naumann T.A."/>
            <person name="Divon H.H."/>
            <person name="Lysoe E."/>
            <person name="Uhlig S."/>
            <person name="Proctor R.H."/>
        </authorList>
    </citation>
    <scope>NUCLEOTIDE SEQUENCE [LARGE SCALE GENOMIC DNA]</scope>
    <source>
        <strain evidence="9 10">NRRL 25214</strain>
    </source>
</reference>
<dbReference type="SUPFAM" id="SSF54695">
    <property type="entry name" value="POZ domain"/>
    <property type="match status" value="1"/>
</dbReference>
<feature type="transmembrane region" description="Helical" evidence="7">
    <location>
        <begin position="108"/>
        <end position="128"/>
    </location>
</feature>
<dbReference type="GO" id="GO:0015171">
    <property type="term" value="F:amino acid transmembrane transporter activity"/>
    <property type="evidence" value="ECO:0007669"/>
    <property type="project" value="TreeGrafter"/>
</dbReference>
<protein>
    <recommendedName>
        <fullName evidence="8">BTB domain-containing protein</fullName>
    </recommendedName>
</protein>
<gene>
    <name evidence="9" type="ORF">FANTH_1267</name>
</gene>
<keyword evidence="2" id="KW-0813">Transport</keyword>
<dbReference type="FunFam" id="1.20.1740.10:FF:000017">
    <property type="entry name" value="Amino acid permease"/>
    <property type="match status" value="1"/>
</dbReference>
<keyword evidence="10" id="KW-1185">Reference proteome</keyword>
<dbReference type="Pfam" id="PF00651">
    <property type="entry name" value="BTB"/>
    <property type="match status" value="1"/>
</dbReference>
<sequence length="1204" mass="134152">MISKFELACIFSACSFISNMAYQREFEMQALPPSPKSRSPEPQVDDSSAWSRLMTSFSRAPARHGENDSLSSYNSYAFNGRLFNMKKANYNSANTALARELKNRHLQMIAFGGSIGTGLFVASGVALYRGGPVSLLLAFITMGAMQFFTMQALGELSVAFPVGGSFANYSTRFLDPSWGFAMGWNYTLQYLIVLPLEIIAGAFTTNYWNPNASKSIFIVLFFILILGINLLGVKAYGEAEFIFSAVKITAIVGFILLGIIINIAGSPEGDYIGFTRWHNPGAFHNSFKGFASVLVTATFSFGGTEMVGLAAAETSNPKKSIPAAVKQVFWRISLFYILSILLIGLLVPYNEPRLLGAKYGSDAAASPFVIAIEMSGSDVLPDIMNAVILISLISVGNTAVYAASRTLAALAEQSLAPKMFAYIDRTGRPLVAIICCGLLGLLAFTANSKIHNEIFNWLLAISGLSTLFTWSSICVCHIRFRRAWQLSGYNVSQLAFRSQVGVWGSWVALAAYGTVLVLQIWVAISPIQAEGADPLTTAERYKNFFLQILAIPIIFLFYFTHKIWVGTKVYIRLKAIVTFIRLINYIFTRPHFTPSPTCIRKPIRIPSRDLNRFINAWIYYPNNYTDNKKYGLVINWHGGAYTLPNLGMDHHFCEKLATENNVLVLDADYRKAPEYPLPGAVEDAEDTFRWVESQGQMFDLDKVALSGFSSGGNLALVASSELRREFKMNIRAVYAFYPGVDFSIPPEEKTVSEPIRPIPVSFQHLLTEAYVPRVEDRKSPKASPMYAEGTSFPKHVMLVACSGDVFTPEIEVFGKKLERAGRDVEIVRIEGAHGCDKTTNPRMFRPEARDFAYSYGIVQYVSLENTRLTQILRASLADKAYIRKPESDMRSLRLSESEIASSIGVQHAHIHFQCQVQVAITAMVPQLVSLAPSTTLPHIKVIKSSPMMASNPKDQHYEMLGSSLWKLYETGMYSDLTITCGDDVHKVHKAIICPRSSFFTVACNGHFKEALEGRIDLPEDDPHAVRDMIYYLYNLDLVGYEFVPEDENFLEEELSTTQHDDELKQFLESQGHRFVGNRRVKGMVPKLGVQIGPSSNLCLFAKVYALGEKYGIPGLKLIALTKFEKLAKAYAHTEDFRLAVEEVYTSTIDEDRGMRDVVASTVEENMDLLEDEAFEYLVKNTELGYDLLMKTAAIHRAGGVRVYL</sequence>
<dbReference type="InterPro" id="IPR011333">
    <property type="entry name" value="SKP1/BTB/POZ_sf"/>
</dbReference>
<dbReference type="Pfam" id="PF00324">
    <property type="entry name" value="AA_permease"/>
    <property type="match status" value="1"/>
</dbReference>
<dbReference type="Gene3D" id="3.40.50.1820">
    <property type="entry name" value="alpha/beta hydrolase"/>
    <property type="match status" value="1"/>
</dbReference>
<evidence type="ECO:0000256" key="7">
    <source>
        <dbReference type="SAM" id="Phobius"/>
    </source>
</evidence>
<dbReference type="Gene3D" id="3.30.710.10">
    <property type="entry name" value="Potassium Channel Kv1.1, Chain A"/>
    <property type="match status" value="1"/>
</dbReference>
<dbReference type="Pfam" id="PF07859">
    <property type="entry name" value="Abhydrolase_3"/>
    <property type="match status" value="1"/>
</dbReference>
<feature type="transmembrane region" description="Helical" evidence="7">
    <location>
        <begin position="569"/>
        <end position="587"/>
    </location>
</feature>
<dbReference type="SUPFAM" id="SSF53474">
    <property type="entry name" value="alpha/beta-Hydrolases"/>
    <property type="match status" value="1"/>
</dbReference>
<feature type="transmembrane region" description="Helical" evidence="7">
    <location>
        <begin position="328"/>
        <end position="349"/>
    </location>
</feature>
<dbReference type="Proteomes" id="UP000573603">
    <property type="component" value="Unassembled WGS sequence"/>
</dbReference>
<dbReference type="InterPro" id="IPR000210">
    <property type="entry name" value="BTB/POZ_dom"/>
</dbReference>
<dbReference type="CDD" id="cd18186">
    <property type="entry name" value="BTB_POZ_ZBTB_KLHL-like"/>
    <property type="match status" value="1"/>
</dbReference>
<feature type="transmembrane region" description="Helical" evidence="7">
    <location>
        <begin position="429"/>
        <end position="448"/>
    </location>
</feature>
<dbReference type="GO" id="GO:0016020">
    <property type="term" value="C:membrane"/>
    <property type="evidence" value="ECO:0007669"/>
    <property type="project" value="UniProtKB-SubCell"/>
</dbReference>
<evidence type="ECO:0000256" key="5">
    <source>
        <dbReference type="ARBA" id="ARBA00022989"/>
    </source>
</evidence>
<dbReference type="PROSITE" id="PS00218">
    <property type="entry name" value="AMINO_ACID_PERMEASE_1"/>
    <property type="match status" value="1"/>
</dbReference>
<dbReference type="InterPro" id="IPR004840">
    <property type="entry name" value="Amino_acid_permease_CS"/>
</dbReference>
<dbReference type="InterPro" id="IPR029058">
    <property type="entry name" value="AB_hydrolase_fold"/>
</dbReference>
<dbReference type="InterPro" id="IPR004841">
    <property type="entry name" value="AA-permease/SLC12A_dom"/>
</dbReference>
<dbReference type="InterPro" id="IPR050524">
    <property type="entry name" value="APC_YAT"/>
</dbReference>
<name>A0A8H5EBK5_9HYPO</name>
<evidence type="ECO:0000256" key="3">
    <source>
        <dbReference type="ARBA" id="ARBA00022692"/>
    </source>
</evidence>
<comment type="subcellular location">
    <subcellularLocation>
        <location evidence="1">Membrane</location>
        <topology evidence="1">Multi-pass membrane protein</topology>
    </subcellularLocation>
</comment>
<keyword evidence="5 7" id="KW-1133">Transmembrane helix</keyword>
<feature type="transmembrane region" description="Helical" evidence="7">
    <location>
        <begin position="188"/>
        <end position="208"/>
    </location>
</feature>
<feature type="domain" description="BTB" evidence="8">
    <location>
        <begin position="974"/>
        <end position="1034"/>
    </location>
</feature>
<evidence type="ECO:0000313" key="10">
    <source>
        <dbReference type="Proteomes" id="UP000573603"/>
    </source>
</evidence>
<keyword evidence="4" id="KW-0029">Amino-acid transport</keyword>
<keyword evidence="6 7" id="KW-0472">Membrane</keyword>
<dbReference type="EMBL" id="JABEVY010000030">
    <property type="protein sequence ID" value="KAF5253942.1"/>
    <property type="molecule type" value="Genomic_DNA"/>
</dbReference>
<accession>A0A8H5EBK5</accession>
<evidence type="ECO:0000259" key="8">
    <source>
        <dbReference type="PROSITE" id="PS50097"/>
    </source>
</evidence>
<dbReference type="GO" id="GO:0016787">
    <property type="term" value="F:hydrolase activity"/>
    <property type="evidence" value="ECO:0007669"/>
    <property type="project" value="InterPro"/>
</dbReference>
<dbReference type="PANTHER" id="PTHR43341">
    <property type="entry name" value="AMINO ACID PERMEASE"/>
    <property type="match status" value="1"/>
</dbReference>
<dbReference type="Gene3D" id="1.20.1740.10">
    <property type="entry name" value="Amino acid/polyamine transporter I"/>
    <property type="match status" value="1"/>
</dbReference>
<evidence type="ECO:0000256" key="1">
    <source>
        <dbReference type="ARBA" id="ARBA00004141"/>
    </source>
</evidence>
<evidence type="ECO:0000256" key="4">
    <source>
        <dbReference type="ARBA" id="ARBA00022970"/>
    </source>
</evidence>